<organism evidence="3">
    <name type="scientific">Borreliella afzelii</name>
    <name type="common">Borrelia afzelii</name>
    <dbReference type="NCBI Taxonomy" id="29518"/>
    <lineage>
        <taxon>Bacteria</taxon>
        <taxon>Pseudomonadati</taxon>
        <taxon>Spirochaetota</taxon>
        <taxon>Spirochaetia</taxon>
        <taxon>Spirochaetales</taxon>
        <taxon>Borreliaceae</taxon>
        <taxon>Borreliella</taxon>
    </lineage>
</organism>
<evidence type="ECO:0000256" key="2">
    <source>
        <dbReference type="SAM" id="MobiDB-lite"/>
    </source>
</evidence>
<dbReference type="AlphaFoldDB" id="A0A1L4DGL6"/>
<geneLocation type="plasmid" evidence="3">
    <name>unnamed</name>
</geneLocation>
<feature type="compositionally biased region" description="Basic and acidic residues" evidence="2">
    <location>
        <begin position="83"/>
        <end position="94"/>
    </location>
</feature>
<evidence type="ECO:0000313" key="3">
    <source>
        <dbReference type="EMBL" id="APJ09337.1"/>
    </source>
</evidence>
<feature type="region of interest" description="Disordered" evidence="2">
    <location>
        <begin position="83"/>
        <end position="229"/>
    </location>
</feature>
<accession>A0A1L4DGL6</accession>
<feature type="compositionally biased region" description="Polar residues" evidence="2">
    <location>
        <begin position="110"/>
        <end position="123"/>
    </location>
</feature>
<feature type="compositionally biased region" description="Basic and acidic residues" evidence="2">
    <location>
        <begin position="138"/>
        <end position="229"/>
    </location>
</feature>
<keyword evidence="3" id="KW-0614">Plasmid</keyword>
<dbReference type="Pfam" id="PF06780">
    <property type="entry name" value="Erp_C"/>
    <property type="match status" value="1"/>
</dbReference>
<dbReference type="InterPro" id="IPR009618">
    <property type="entry name" value="Erp"/>
</dbReference>
<sequence>MNKNMKMFIICAVFALIISCKNYSDSKQTIERKVKQGIEKGVEIGKEIKQGLEKQVKGFLDKEEGVISDDAIVHEIAKKLEEEVKKKKENKQEQEDKEELMQGDDPANIDQPSILQANNQDSTPALEAAQQITSGGQQKEEEKGKEEKEQAKAEKVKVKEEQKVVEQKEEQAKAKAEQEKKEKEERERKDKEKQQQEQRKRQEEEKKKQEEQEKAKAEKERKEKEERQIKSKIETLTKKIDEINRDIDSIKYKSWFVEDVKRATVRAQEVIDKVTGPIYDHFTDKSDTAIYYTWGLVDEDEDSELGDLLKKLSETRSNLRTKLNEGNQAATWNNTPSLKENVNVVEIESDLDSLKSELERVKEYLKNESNFEEIKEYISSSDD</sequence>
<dbReference type="RefSeq" id="WP_073999405.1">
    <property type="nucleotide sequence ID" value="NZ_CP018270.1"/>
</dbReference>
<gene>
    <name evidence="3" type="ORF">BLA32_05580</name>
</gene>
<protein>
    <submittedName>
        <fullName evidence="3">Uncharacterized protein</fullName>
    </submittedName>
</protein>
<evidence type="ECO:0000256" key="1">
    <source>
        <dbReference type="SAM" id="Coils"/>
    </source>
</evidence>
<feature type="coiled-coil region" evidence="1">
    <location>
        <begin position="309"/>
        <end position="364"/>
    </location>
</feature>
<name>A0A1L4DGL6_BORAF</name>
<reference evidence="3" key="1">
    <citation type="submission" date="2016-11" db="EMBL/GenBank/DDBJ databases">
        <title>Borrelia afzelii Genome sequencing and assembly.</title>
        <authorList>
            <person name="Bontemps-Gallo S."/>
        </authorList>
    </citation>
    <scope>NUCLEOTIDE SEQUENCE</scope>
    <source>
        <strain evidence="3">BO23</strain>
        <plasmid evidence="3">unnamed</plasmid>
    </source>
</reference>
<dbReference type="PROSITE" id="PS51257">
    <property type="entry name" value="PROKAR_LIPOPROTEIN"/>
    <property type="match status" value="1"/>
</dbReference>
<dbReference type="EMBL" id="CP018270">
    <property type="protein sequence ID" value="APJ09337.1"/>
    <property type="molecule type" value="Genomic_DNA"/>
</dbReference>
<keyword evidence="1" id="KW-0175">Coiled coil</keyword>
<proteinExistence type="predicted"/>